<dbReference type="Proteomes" id="UP001055811">
    <property type="component" value="Linkage Group LG03"/>
</dbReference>
<gene>
    <name evidence="1" type="ORF">L2E82_17674</name>
</gene>
<proteinExistence type="predicted"/>
<comment type="caution">
    <text evidence="1">The sequence shown here is derived from an EMBL/GenBank/DDBJ whole genome shotgun (WGS) entry which is preliminary data.</text>
</comment>
<evidence type="ECO:0000313" key="2">
    <source>
        <dbReference type="Proteomes" id="UP001055811"/>
    </source>
</evidence>
<accession>A0ACB9F9K4</accession>
<dbReference type="EMBL" id="CM042011">
    <property type="protein sequence ID" value="KAI3767510.1"/>
    <property type="molecule type" value="Genomic_DNA"/>
</dbReference>
<keyword evidence="2" id="KW-1185">Reference proteome</keyword>
<reference evidence="1 2" key="2">
    <citation type="journal article" date="2022" name="Mol. Ecol. Resour.">
        <title>The genomes of chicory, endive, great burdock and yacon provide insights into Asteraceae paleo-polyploidization history and plant inulin production.</title>
        <authorList>
            <person name="Fan W."/>
            <person name="Wang S."/>
            <person name="Wang H."/>
            <person name="Wang A."/>
            <person name="Jiang F."/>
            <person name="Liu H."/>
            <person name="Zhao H."/>
            <person name="Xu D."/>
            <person name="Zhang Y."/>
        </authorList>
    </citation>
    <scope>NUCLEOTIDE SEQUENCE [LARGE SCALE GENOMIC DNA]</scope>
    <source>
        <strain evidence="2">cv. Punajuju</strain>
        <tissue evidence="1">Leaves</tissue>
    </source>
</reference>
<name>A0ACB9F9K4_CICIN</name>
<sequence>MYVLFAKPHGVVYPNLYQEWCKYRVKKAAFSKKRSHVPVLKSMKRICTRLQRKKTHPFPRVCSTGIGYGCARVTSAPPILLPASISISSPHTTLSSESVQGVLYPKILPKNYSFIDSQ</sequence>
<reference evidence="2" key="1">
    <citation type="journal article" date="2022" name="Mol. Ecol. Resour.">
        <title>The genomes of chicory, endive, great burdock and yacon provide insights into Asteraceae palaeo-polyploidization history and plant inulin production.</title>
        <authorList>
            <person name="Fan W."/>
            <person name="Wang S."/>
            <person name="Wang H."/>
            <person name="Wang A."/>
            <person name="Jiang F."/>
            <person name="Liu H."/>
            <person name="Zhao H."/>
            <person name="Xu D."/>
            <person name="Zhang Y."/>
        </authorList>
    </citation>
    <scope>NUCLEOTIDE SEQUENCE [LARGE SCALE GENOMIC DNA]</scope>
    <source>
        <strain evidence="2">cv. Punajuju</strain>
    </source>
</reference>
<protein>
    <submittedName>
        <fullName evidence="1">Uncharacterized protein</fullName>
    </submittedName>
</protein>
<evidence type="ECO:0000313" key="1">
    <source>
        <dbReference type="EMBL" id="KAI3767510.1"/>
    </source>
</evidence>
<organism evidence="1 2">
    <name type="scientific">Cichorium intybus</name>
    <name type="common">Chicory</name>
    <dbReference type="NCBI Taxonomy" id="13427"/>
    <lineage>
        <taxon>Eukaryota</taxon>
        <taxon>Viridiplantae</taxon>
        <taxon>Streptophyta</taxon>
        <taxon>Embryophyta</taxon>
        <taxon>Tracheophyta</taxon>
        <taxon>Spermatophyta</taxon>
        <taxon>Magnoliopsida</taxon>
        <taxon>eudicotyledons</taxon>
        <taxon>Gunneridae</taxon>
        <taxon>Pentapetalae</taxon>
        <taxon>asterids</taxon>
        <taxon>campanulids</taxon>
        <taxon>Asterales</taxon>
        <taxon>Asteraceae</taxon>
        <taxon>Cichorioideae</taxon>
        <taxon>Cichorieae</taxon>
        <taxon>Cichoriinae</taxon>
        <taxon>Cichorium</taxon>
    </lineage>
</organism>